<dbReference type="InterPro" id="IPR036390">
    <property type="entry name" value="WH_DNA-bd_sf"/>
</dbReference>
<dbReference type="Gene3D" id="1.10.10.10">
    <property type="entry name" value="Winged helix-like DNA-binding domain superfamily/Winged helix DNA-binding domain"/>
    <property type="match status" value="1"/>
</dbReference>
<dbReference type="OrthoDB" id="9812210at2"/>
<name>A0A853H569_9BURK</name>
<organism evidence="1 2">
    <name type="scientific">Pollutimonas harenae</name>
    <dbReference type="NCBI Taxonomy" id="657015"/>
    <lineage>
        <taxon>Bacteria</taxon>
        <taxon>Pseudomonadati</taxon>
        <taxon>Pseudomonadota</taxon>
        <taxon>Betaproteobacteria</taxon>
        <taxon>Burkholderiales</taxon>
        <taxon>Alcaligenaceae</taxon>
        <taxon>Pollutimonas</taxon>
    </lineage>
</organism>
<accession>A0A853H569</accession>
<dbReference type="SUPFAM" id="SSF46785">
    <property type="entry name" value="Winged helix' DNA-binding domain"/>
    <property type="match status" value="1"/>
</dbReference>
<keyword evidence="2" id="KW-1185">Reference proteome</keyword>
<proteinExistence type="predicted"/>
<dbReference type="InterPro" id="IPR036388">
    <property type="entry name" value="WH-like_DNA-bd_sf"/>
</dbReference>
<dbReference type="AlphaFoldDB" id="A0A853H569"/>
<dbReference type="EMBL" id="JACCEV010000003">
    <property type="protein sequence ID" value="NYT86325.1"/>
    <property type="molecule type" value="Genomic_DNA"/>
</dbReference>
<dbReference type="Proteomes" id="UP000554144">
    <property type="component" value="Unassembled WGS sequence"/>
</dbReference>
<sequence length="406" mass="44083">MNGLIRTAAQALAAGDPLAALNQIALCNDAPAIALRGIAMAQLGDLVRAKSLVRQAARSFGRKNPVAHARCIVAEAEIAFASRDLGWPTKELDEARATLEAHGDHVNAAHALYLDSRRHLLMGRTDDAGRLIAGLDPEQLPPALSVGHELIVAGIAMRRLQAKPAREALLRCRHYAQLANIPALSAEVEQATQTLSKPVARSLAHGQSRLLLLEDTEALLASEALIIDACRRAVRHREVIIPLARRPLLFVLTQLLSQAWPEDVPRNKLIAQAFRTRYADESHRARLRVEIGRLRMTLKPLVNIVATQRGYKLAPTHASEVVTLARLTEEPYAALLALLADGEPWSSSALALALDASQRTIQRALESLAANGKVQSFGGGRARRWTIPPVPGFTTILLLPVPLSRN</sequence>
<gene>
    <name evidence="1" type="ORF">H0A62_11980</name>
</gene>
<evidence type="ECO:0000313" key="2">
    <source>
        <dbReference type="Proteomes" id="UP000554144"/>
    </source>
</evidence>
<protein>
    <submittedName>
        <fullName evidence="1">Helix-turn-helix domain-containing protein</fullName>
    </submittedName>
</protein>
<dbReference type="RefSeq" id="WP_130040358.1">
    <property type="nucleotide sequence ID" value="NZ_JACCEV010000003.1"/>
</dbReference>
<reference evidence="1 2" key="1">
    <citation type="submission" date="2020-07" db="EMBL/GenBank/DDBJ databases">
        <title>Taxonomic revisions and descriptions of new bacterial species based on genomic comparisons in the high-G+C-content subgroup of the family Alcaligenaceae.</title>
        <authorList>
            <person name="Szabo A."/>
            <person name="Felfoldi T."/>
        </authorList>
    </citation>
    <scope>NUCLEOTIDE SEQUENCE [LARGE SCALE GENOMIC DNA]</scope>
    <source>
        <strain evidence="1 2">DSM 25667</strain>
    </source>
</reference>
<evidence type="ECO:0000313" key="1">
    <source>
        <dbReference type="EMBL" id="NYT86325.1"/>
    </source>
</evidence>
<comment type="caution">
    <text evidence="1">The sequence shown here is derived from an EMBL/GenBank/DDBJ whole genome shotgun (WGS) entry which is preliminary data.</text>
</comment>